<feature type="domain" description="EF-hand" evidence="9">
    <location>
        <begin position="516"/>
        <end position="551"/>
    </location>
</feature>
<accession>J9VUJ9</accession>
<evidence type="ECO:0000256" key="2">
    <source>
        <dbReference type="ARBA" id="ARBA00008017"/>
    </source>
</evidence>
<dbReference type="PIRSF" id="PIRSF017209">
    <property type="entry name" value="Memb_At2g17000_prd"/>
    <property type="match status" value="1"/>
</dbReference>
<dbReference type="InterPro" id="IPR002048">
    <property type="entry name" value="EF_hand_dom"/>
</dbReference>
<evidence type="ECO:0000256" key="1">
    <source>
        <dbReference type="ARBA" id="ARBA00004127"/>
    </source>
</evidence>
<gene>
    <name evidence="10" type="ORF">CNAG_01704</name>
</gene>
<evidence type="ECO:0000259" key="9">
    <source>
        <dbReference type="PROSITE" id="PS50222"/>
    </source>
</evidence>
<feature type="region of interest" description="Disordered" evidence="7">
    <location>
        <begin position="1"/>
        <end position="184"/>
    </location>
</feature>
<protein>
    <recommendedName>
        <fullName evidence="6">Mechanosensitive ion channel protein</fullName>
    </recommendedName>
</protein>
<dbReference type="EMBL" id="CP003830">
    <property type="protein sequence ID" value="AFR97908.1"/>
    <property type="molecule type" value="Genomic_DNA"/>
</dbReference>
<dbReference type="Gene3D" id="1.10.238.10">
    <property type="entry name" value="EF-hand"/>
    <property type="match status" value="1"/>
</dbReference>
<dbReference type="GO" id="GO:0005789">
    <property type="term" value="C:endoplasmic reticulum membrane"/>
    <property type="evidence" value="ECO:0007669"/>
    <property type="project" value="UniProtKB-SubCell"/>
</dbReference>
<proteinExistence type="inferred from homology"/>
<dbReference type="InterPro" id="IPR011992">
    <property type="entry name" value="EF-hand-dom_pair"/>
</dbReference>
<dbReference type="SUPFAM" id="SSF50182">
    <property type="entry name" value="Sm-like ribonucleoproteins"/>
    <property type="match status" value="1"/>
</dbReference>
<feature type="transmembrane region" description="Helical" evidence="8">
    <location>
        <begin position="234"/>
        <end position="256"/>
    </location>
</feature>
<dbReference type="GO" id="GO:0006874">
    <property type="term" value="P:intracellular calcium ion homeostasis"/>
    <property type="evidence" value="ECO:0007669"/>
    <property type="project" value="TreeGrafter"/>
</dbReference>
<dbReference type="GeneID" id="23885395"/>
<evidence type="ECO:0000256" key="5">
    <source>
        <dbReference type="ARBA" id="ARBA00023136"/>
    </source>
</evidence>
<dbReference type="VEuPathDB" id="FungiDB:CNAG_01704"/>
<keyword evidence="11" id="KW-1185">Reference proteome</keyword>
<dbReference type="RefSeq" id="XP_012052698.1">
    <property type="nucleotide sequence ID" value="XM_012197308.1"/>
</dbReference>
<dbReference type="InterPro" id="IPR023408">
    <property type="entry name" value="MscS_beta-dom_sf"/>
</dbReference>
<evidence type="ECO:0000256" key="7">
    <source>
        <dbReference type="SAM" id="MobiDB-lite"/>
    </source>
</evidence>
<dbReference type="HOGENOM" id="CLU_010480_3_0_1"/>
<dbReference type="AlphaFoldDB" id="J9VUJ9"/>
<feature type="compositionally biased region" description="Polar residues" evidence="7">
    <location>
        <begin position="128"/>
        <end position="145"/>
    </location>
</feature>
<evidence type="ECO:0000313" key="11">
    <source>
        <dbReference type="Proteomes" id="UP000010091"/>
    </source>
</evidence>
<keyword evidence="3 8" id="KW-0812">Transmembrane</keyword>
<dbReference type="GO" id="GO:0004674">
    <property type="term" value="F:protein serine/threonine kinase activity"/>
    <property type="evidence" value="ECO:0007669"/>
    <property type="project" value="UniProtKB-KW"/>
</dbReference>
<dbReference type="OrthoDB" id="544685at2759"/>
<dbReference type="InterPro" id="IPR010920">
    <property type="entry name" value="LSM_dom_sf"/>
</dbReference>
<comment type="similarity">
    <text evidence="2 6">Belongs to the MscS (TC 1.A.23) family.</text>
</comment>
<keyword evidence="10" id="KW-0808">Transferase</keyword>
<feature type="transmembrane region" description="Helical" evidence="8">
    <location>
        <begin position="311"/>
        <end position="332"/>
    </location>
</feature>
<dbReference type="PROSITE" id="PS50222">
    <property type="entry name" value="EF_HAND_2"/>
    <property type="match status" value="1"/>
</dbReference>
<dbReference type="InterPro" id="IPR016688">
    <property type="entry name" value="MscS-like_plants/fungi"/>
</dbReference>
<evidence type="ECO:0000313" key="10">
    <source>
        <dbReference type="EMBL" id="AFR97908.1"/>
    </source>
</evidence>
<evidence type="ECO:0000256" key="8">
    <source>
        <dbReference type="SAM" id="Phobius"/>
    </source>
</evidence>
<feature type="compositionally biased region" description="Polar residues" evidence="7">
    <location>
        <begin position="88"/>
        <end position="100"/>
    </location>
</feature>
<evidence type="ECO:0000256" key="6">
    <source>
        <dbReference type="PIRNR" id="PIRNR017209"/>
    </source>
</evidence>
<keyword evidence="10" id="KW-0723">Serine/threonine-protein kinase</keyword>
<reference evidence="10 11" key="1">
    <citation type="journal article" date="2014" name="PLoS Genet.">
        <title>Analysis of the genome and transcriptome of Cryptococcus neoformans var. grubii reveals complex RNA expression and microevolution leading to virulence attenuation.</title>
        <authorList>
            <person name="Janbon G."/>
            <person name="Ormerod K.L."/>
            <person name="Paulet D."/>
            <person name="Byrnes E.J.III."/>
            <person name="Yadav V."/>
            <person name="Chatterjee G."/>
            <person name="Mullapudi N."/>
            <person name="Hon C.C."/>
            <person name="Billmyre R.B."/>
            <person name="Brunel F."/>
            <person name="Bahn Y.S."/>
            <person name="Chen W."/>
            <person name="Chen Y."/>
            <person name="Chow E.W."/>
            <person name="Coppee J.Y."/>
            <person name="Floyd-Averette A."/>
            <person name="Gaillardin C."/>
            <person name="Gerik K.J."/>
            <person name="Goldberg J."/>
            <person name="Gonzalez-Hilarion S."/>
            <person name="Gujja S."/>
            <person name="Hamlin J.L."/>
            <person name="Hsueh Y.P."/>
            <person name="Ianiri G."/>
            <person name="Jones S."/>
            <person name="Kodira C.D."/>
            <person name="Kozubowski L."/>
            <person name="Lam W."/>
            <person name="Marra M."/>
            <person name="Mesner L.D."/>
            <person name="Mieczkowski P.A."/>
            <person name="Moyrand F."/>
            <person name="Nielsen K."/>
            <person name="Proux C."/>
            <person name="Rossignol T."/>
            <person name="Schein J.E."/>
            <person name="Sun S."/>
            <person name="Wollschlaeger C."/>
            <person name="Wood I.A."/>
            <person name="Zeng Q."/>
            <person name="Neuveglise C."/>
            <person name="Newlon C.S."/>
            <person name="Perfect J.R."/>
            <person name="Lodge J.K."/>
            <person name="Idnurm A."/>
            <person name="Stajich J.E."/>
            <person name="Kronstad J.W."/>
            <person name="Sanyal K."/>
            <person name="Heitman J."/>
            <person name="Fraser J.A."/>
            <person name="Cuomo C.A."/>
            <person name="Dietrich F.S."/>
        </authorList>
    </citation>
    <scope>NUCLEOTIDE SEQUENCE [LARGE SCALE GENOMIC DNA]</scope>
    <source>
        <strain evidence="11">H99 / ATCC 208821 / CBS 10515 / FGSC 9487</strain>
    </source>
</reference>
<evidence type="ECO:0000256" key="4">
    <source>
        <dbReference type="ARBA" id="ARBA00022989"/>
    </source>
</evidence>
<comment type="subcellular location">
    <subcellularLocation>
        <location evidence="1">Endomembrane system</location>
        <topology evidence="1">Multi-pass membrane protein</topology>
    </subcellularLocation>
    <subcellularLocation>
        <location evidence="6">Endoplasmic reticulum membrane</location>
    </subcellularLocation>
</comment>
<keyword evidence="4 8" id="KW-1133">Transmembrane helix</keyword>
<keyword evidence="10" id="KW-0418">Kinase</keyword>
<dbReference type="PANTHER" id="PTHR31323:SF15">
    <property type="entry name" value="MECHANOSENSITIVE ION CHANNEL PROTEIN MSY1"/>
    <property type="match status" value="1"/>
</dbReference>
<feature type="region of interest" description="Disordered" evidence="7">
    <location>
        <begin position="844"/>
        <end position="895"/>
    </location>
</feature>
<dbReference type="GO" id="GO:0005509">
    <property type="term" value="F:calcium ion binding"/>
    <property type="evidence" value="ECO:0007669"/>
    <property type="project" value="InterPro"/>
</dbReference>
<feature type="transmembrane region" description="Helical" evidence="8">
    <location>
        <begin position="352"/>
        <end position="371"/>
    </location>
</feature>
<dbReference type="SUPFAM" id="SSF47473">
    <property type="entry name" value="EF-hand"/>
    <property type="match status" value="1"/>
</dbReference>
<feature type="compositionally biased region" description="Polar residues" evidence="7">
    <location>
        <begin position="1"/>
        <end position="30"/>
    </location>
</feature>
<dbReference type="Pfam" id="PF25886">
    <property type="entry name" value="Msy1"/>
    <property type="match status" value="1"/>
</dbReference>
<dbReference type="Proteomes" id="UP000010091">
    <property type="component" value="Chromosome 11"/>
</dbReference>
<dbReference type="Gene3D" id="2.30.30.60">
    <property type="match status" value="1"/>
</dbReference>
<dbReference type="GO" id="GO:0005262">
    <property type="term" value="F:calcium channel activity"/>
    <property type="evidence" value="ECO:0007669"/>
    <property type="project" value="TreeGrafter"/>
</dbReference>
<dbReference type="PANTHER" id="PTHR31323">
    <property type="entry name" value="MECHANOSENSITIVE ION CHANNEL PROTEIN MSY2"/>
    <property type="match status" value="1"/>
</dbReference>
<keyword evidence="5 6" id="KW-0472">Membrane</keyword>
<feature type="transmembrane region" description="Helical" evidence="8">
    <location>
        <begin position="602"/>
        <end position="627"/>
    </location>
</feature>
<name>J9VUJ9_CRYN9</name>
<dbReference type="Pfam" id="PF00924">
    <property type="entry name" value="MS_channel_2nd"/>
    <property type="match status" value="1"/>
</dbReference>
<feature type="transmembrane region" description="Helical" evidence="8">
    <location>
        <begin position="572"/>
        <end position="590"/>
    </location>
</feature>
<keyword evidence="6" id="KW-0256">Endoplasmic reticulum</keyword>
<organism evidence="10 11">
    <name type="scientific">Cryptococcus neoformans (strain H99 / ATCC 208821 / CBS 10515 / FGSC 9487)</name>
    <name type="common">Cryptococcus neoformans var. grubii serotype A</name>
    <dbReference type="NCBI Taxonomy" id="235443"/>
    <lineage>
        <taxon>Eukaryota</taxon>
        <taxon>Fungi</taxon>
        <taxon>Dikarya</taxon>
        <taxon>Basidiomycota</taxon>
        <taxon>Agaricomycotina</taxon>
        <taxon>Tremellomycetes</taxon>
        <taxon>Tremellales</taxon>
        <taxon>Cryptococcaceae</taxon>
        <taxon>Cryptococcus</taxon>
        <taxon>Cryptococcus neoformans species complex</taxon>
    </lineage>
</organism>
<dbReference type="KEGG" id="cng:CNAG_01704"/>
<feature type="transmembrane region" description="Helical" evidence="8">
    <location>
        <begin position="268"/>
        <end position="290"/>
    </location>
</feature>
<evidence type="ECO:0000256" key="3">
    <source>
        <dbReference type="ARBA" id="ARBA00022692"/>
    </source>
</evidence>
<dbReference type="InterPro" id="IPR058650">
    <property type="entry name" value="Msy1/2-like"/>
</dbReference>
<dbReference type="InterPro" id="IPR006685">
    <property type="entry name" value="MscS_channel_2nd"/>
</dbReference>
<sequence>MSDDSATGRQDNFNYPVQTGHTVNLVPRSQAQERETHPELQGINRNYLGSDPNSGHIRDQSLDVPESEGYGMTDIPHHSSRSPLTPPEANTSYTGASTPNRVHYPPSPLMPHAQPHGDAYTTIPLQDDYNNAPASGSATPHSGSMNKRKWSFLPGNRSSASLEKSTVDEKGAKRRPKNQRGTSWDLLGDRGEWEEFSPKNASVENLRFAEGDVGTNKFSRLYYWALNKGIVVRWAMYIIPVLILFWIPGIIFYAGLRDAKVWTVTLNWWSIWLTIIWLTFWGSTAAFMMLPHIWRNTIAVVIPSAKPLTDIIAALGRYAKLTIWCLAIWVSFTPLIVNHYTGDESATSRSDLSTFANLLFGLFLCSIVYCVEKLLIQLIALQFHRDSYEDRLQEQKFSLKALTYLYTNSHDIPGRSDTLTDAMSIKTKGSQMPKVALRKALKGLKEAAQTTTTALGNVASEMAGQSVLQTNSPANKVTMALTSANKSKALARRLFYSFRAPGAAHLDIQDVVQYFPNLETAQAAFVIFDKDGNGDATRDEIESAVLGIHRERLALEASMRDLDGAVRRLDDIFMVIVIAIAVLILASMITNKITTFVTSAGTFILGLSWLIGTTMQEVLGACIFLFVKHPFDVGDRVDIDGVQYTVAKMQLLSSSFKRVDGKYVWIGHNVLTTKIIENIRRSGAISEEFAFEVAFDTSFEALQALRSRMIAFLKENSRDFLPVFDVTVDDMPAQGKLVLKADIRYKSNWQQVSLKIQRRNKWICALKMALADLKIFGPDGAGNPSPEEAGPTQYTLVPWEECRPRISEESTAPPPPFTSAAPSPPPLMDARAAVNDPYGDIWNEGDELLAFQSADPSRPGTPGPGSAMRQRQPQVPQHQDVLEMSEVAVDAKRQP</sequence>